<keyword evidence="2" id="KW-1185">Reference proteome</keyword>
<proteinExistence type="predicted"/>
<evidence type="ECO:0000313" key="2">
    <source>
        <dbReference type="Proteomes" id="UP000293342"/>
    </source>
</evidence>
<comment type="caution">
    <text evidence="1">The sequence shown here is derived from an EMBL/GenBank/DDBJ whole genome shotgun (WGS) entry which is preliminary data.</text>
</comment>
<reference evidence="1 2" key="1">
    <citation type="submission" date="2019-02" db="EMBL/GenBank/DDBJ databases">
        <title>Kribbella capetownensis sp. nov. and Kribbella speibonae sp. nov., isolated from soil.</title>
        <authorList>
            <person name="Curtis S.M."/>
            <person name="Norton I."/>
            <person name="Everest G.J."/>
            <person name="Meyers P.R."/>
        </authorList>
    </citation>
    <scope>NUCLEOTIDE SEQUENCE [LARGE SCALE GENOMIC DNA]</scope>
    <source>
        <strain evidence="1 2">YM53</strain>
    </source>
</reference>
<protein>
    <submittedName>
        <fullName evidence="1">Uncharacterized protein</fullName>
    </submittedName>
</protein>
<name>A0A4R0JNB7_9ACTN</name>
<dbReference type="OrthoDB" id="5176604at2"/>
<dbReference type="AlphaFoldDB" id="A0A4R0JNB7"/>
<evidence type="ECO:0000313" key="1">
    <source>
        <dbReference type="EMBL" id="TCC48713.1"/>
    </source>
</evidence>
<gene>
    <name evidence="1" type="ORF">E0H75_19225</name>
</gene>
<sequence>MTTAEQRYWFGHRVVDAPKTARGEADVSASEADDYTTKLPGSWKTTDPTVASLVVCADDPDYGTAVRTCPYTPVKNPSAFPTDVTFHKIAIPVKAYELRTGWLVARTTLQINSSSCPRTLHFTSYFDSDFYVPSKE</sequence>
<dbReference type="EMBL" id="SJKD01000004">
    <property type="protein sequence ID" value="TCC48713.1"/>
    <property type="molecule type" value="Genomic_DNA"/>
</dbReference>
<dbReference type="Proteomes" id="UP000293342">
    <property type="component" value="Unassembled WGS sequence"/>
</dbReference>
<accession>A0A4R0JNB7</accession>
<organism evidence="1 2">
    <name type="scientific">Kribbella capetownensis</name>
    <dbReference type="NCBI Taxonomy" id="1572659"/>
    <lineage>
        <taxon>Bacteria</taxon>
        <taxon>Bacillati</taxon>
        <taxon>Actinomycetota</taxon>
        <taxon>Actinomycetes</taxon>
        <taxon>Propionibacteriales</taxon>
        <taxon>Kribbellaceae</taxon>
        <taxon>Kribbella</taxon>
    </lineage>
</organism>
<dbReference type="RefSeq" id="WP_131514952.1">
    <property type="nucleotide sequence ID" value="NZ_SJKD01000004.1"/>
</dbReference>